<dbReference type="InterPro" id="IPR019595">
    <property type="entry name" value="DUF2470"/>
</dbReference>
<keyword evidence="1" id="KW-0472">Membrane</keyword>
<dbReference type="Proteomes" id="UP001648503">
    <property type="component" value="Unassembled WGS sequence"/>
</dbReference>
<evidence type="ECO:0000256" key="1">
    <source>
        <dbReference type="SAM" id="Phobius"/>
    </source>
</evidence>
<reference evidence="3 4" key="1">
    <citation type="submission" date="2021-02" db="EMBL/GenBank/DDBJ databases">
        <title>Variation within the Batrachochytrium salamandrivorans European outbreak.</title>
        <authorList>
            <person name="Kelly M."/>
            <person name="Pasmans F."/>
            <person name="Shea T.P."/>
            <person name="Munoz J.F."/>
            <person name="Carranza S."/>
            <person name="Cuomo C.A."/>
            <person name="Martel A."/>
        </authorList>
    </citation>
    <scope>NUCLEOTIDE SEQUENCE [LARGE SCALE GENOMIC DNA]</scope>
    <source>
        <strain evidence="3 4">AMFP18/2</strain>
    </source>
</reference>
<feature type="transmembrane region" description="Helical" evidence="1">
    <location>
        <begin position="205"/>
        <end position="225"/>
    </location>
</feature>
<dbReference type="EMBL" id="JAFCIX010000338">
    <property type="protein sequence ID" value="KAH6594221.1"/>
    <property type="molecule type" value="Genomic_DNA"/>
</dbReference>
<evidence type="ECO:0000313" key="4">
    <source>
        <dbReference type="Proteomes" id="UP001648503"/>
    </source>
</evidence>
<gene>
    <name evidence="3" type="ORF">BASA50_006811</name>
</gene>
<dbReference type="InterPro" id="IPR037119">
    <property type="entry name" value="Haem_oxidase_HugZ-like_sf"/>
</dbReference>
<keyword evidence="4" id="KW-1185">Reference proteome</keyword>
<feature type="transmembrane region" description="Helical" evidence="1">
    <location>
        <begin position="132"/>
        <end position="150"/>
    </location>
</feature>
<comment type="caution">
    <text evidence="3">The sequence shown here is derived from an EMBL/GenBank/DDBJ whole genome shotgun (WGS) entry which is preliminary data.</text>
</comment>
<protein>
    <recommendedName>
        <fullName evidence="2">DUF2470 domain-containing protein</fullName>
    </recommendedName>
</protein>
<dbReference type="Gene3D" id="3.20.180.10">
    <property type="entry name" value="PNP-oxidase-like"/>
    <property type="match status" value="1"/>
</dbReference>
<keyword evidence="1" id="KW-1133">Transmembrane helix</keyword>
<evidence type="ECO:0000313" key="3">
    <source>
        <dbReference type="EMBL" id="KAH6594221.1"/>
    </source>
</evidence>
<evidence type="ECO:0000259" key="2">
    <source>
        <dbReference type="Pfam" id="PF10615"/>
    </source>
</evidence>
<organism evidence="3 4">
    <name type="scientific">Batrachochytrium salamandrivorans</name>
    <dbReference type="NCBI Taxonomy" id="1357716"/>
    <lineage>
        <taxon>Eukaryota</taxon>
        <taxon>Fungi</taxon>
        <taxon>Fungi incertae sedis</taxon>
        <taxon>Chytridiomycota</taxon>
        <taxon>Chytridiomycota incertae sedis</taxon>
        <taxon>Chytridiomycetes</taxon>
        <taxon>Rhizophydiales</taxon>
        <taxon>Rhizophydiales incertae sedis</taxon>
        <taxon>Batrachochytrium</taxon>
    </lineage>
</organism>
<name>A0ABQ8FA48_9FUNG</name>
<proteinExistence type="predicted"/>
<feature type="domain" description="DUF2470" evidence="2">
    <location>
        <begin position="16"/>
        <end position="98"/>
    </location>
</feature>
<accession>A0ABQ8FA48</accession>
<keyword evidence="1" id="KW-0812">Transmembrane</keyword>
<sequence length="238" mass="26941">MTQRRQPTNLKPTEEASILKHWNSSSTLRLHLVQVAKYFANARTAEDPLMTDIDCAGFGLCYNEYDADTGKLERMNMRIQYDRPVENADQIQTKLEQMIDEAKTVLSLKPKTDYVSPGASLNEKEFTMPPPLHFIYAAIGWAILYSMAYVDTVPTTLEFVRGIIGGHQPCANLLFAIFIIHAIEAVATVAIGIWAEFTLSNILKWWFLTHIFGFATLGPVVRIAFRRRADLDAKDDIQ</sequence>
<feature type="transmembrane region" description="Helical" evidence="1">
    <location>
        <begin position="171"/>
        <end position="193"/>
    </location>
</feature>
<dbReference type="Pfam" id="PF10615">
    <property type="entry name" value="DUF2470"/>
    <property type="match status" value="1"/>
</dbReference>